<feature type="compositionally biased region" description="Gly residues" evidence="5">
    <location>
        <begin position="711"/>
        <end position="721"/>
    </location>
</feature>
<evidence type="ECO:0000259" key="7">
    <source>
        <dbReference type="Pfam" id="PF03151"/>
    </source>
</evidence>
<proteinExistence type="predicted"/>
<reference evidence="8" key="1">
    <citation type="journal article" date="2023" name="PhytoFront">
        <title>Draft Genome Resources of Seven Strains of Tilletia horrida, Causal Agent of Kernel Smut of Rice.</title>
        <authorList>
            <person name="Khanal S."/>
            <person name="Antony Babu S."/>
            <person name="Zhou X.G."/>
        </authorList>
    </citation>
    <scope>NUCLEOTIDE SEQUENCE</scope>
    <source>
        <strain evidence="8">TX3</strain>
    </source>
</reference>
<dbReference type="AlphaFoldDB" id="A0AAN6G3T1"/>
<feature type="region of interest" description="Disordered" evidence="5">
    <location>
        <begin position="536"/>
        <end position="562"/>
    </location>
</feature>
<feature type="region of interest" description="Disordered" evidence="5">
    <location>
        <begin position="130"/>
        <end position="183"/>
    </location>
</feature>
<dbReference type="Pfam" id="PF03151">
    <property type="entry name" value="TPT"/>
    <property type="match status" value="1"/>
</dbReference>
<feature type="transmembrane region" description="Helical" evidence="6">
    <location>
        <begin position="340"/>
        <end position="359"/>
    </location>
</feature>
<evidence type="ECO:0000256" key="4">
    <source>
        <dbReference type="ARBA" id="ARBA00023136"/>
    </source>
</evidence>
<feature type="transmembrane region" description="Helical" evidence="6">
    <location>
        <begin position="434"/>
        <end position="455"/>
    </location>
</feature>
<feature type="compositionally biased region" description="Low complexity" evidence="5">
    <location>
        <begin position="701"/>
        <end position="710"/>
    </location>
</feature>
<feature type="compositionally biased region" description="Low complexity" evidence="5">
    <location>
        <begin position="722"/>
        <end position="733"/>
    </location>
</feature>
<feature type="region of interest" description="Disordered" evidence="5">
    <location>
        <begin position="1"/>
        <end position="92"/>
    </location>
</feature>
<evidence type="ECO:0000256" key="5">
    <source>
        <dbReference type="SAM" id="MobiDB-lite"/>
    </source>
</evidence>
<dbReference type="EMBL" id="JAPDMQ010001207">
    <property type="protein sequence ID" value="KAK0518678.1"/>
    <property type="molecule type" value="Genomic_DNA"/>
</dbReference>
<dbReference type="SUPFAM" id="SSF103481">
    <property type="entry name" value="Multidrug resistance efflux transporter EmrE"/>
    <property type="match status" value="1"/>
</dbReference>
<dbReference type="GO" id="GO:0016020">
    <property type="term" value="C:membrane"/>
    <property type="evidence" value="ECO:0007669"/>
    <property type="project" value="UniProtKB-SubCell"/>
</dbReference>
<protein>
    <recommendedName>
        <fullName evidence="7">Sugar phosphate transporter domain-containing protein</fullName>
    </recommendedName>
</protein>
<keyword evidence="4 6" id="KW-0472">Membrane</keyword>
<evidence type="ECO:0000256" key="2">
    <source>
        <dbReference type="ARBA" id="ARBA00022692"/>
    </source>
</evidence>
<dbReference type="InterPro" id="IPR050186">
    <property type="entry name" value="TPT_transporter"/>
</dbReference>
<feature type="region of interest" description="Disordered" evidence="5">
    <location>
        <begin position="577"/>
        <end position="742"/>
    </location>
</feature>
<dbReference type="InterPro" id="IPR004853">
    <property type="entry name" value="Sugar_P_trans_dom"/>
</dbReference>
<keyword evidence="3 6" id="KW-1133">Transmembrane helix</keyword>
<feature type="transmembrane region" description="Helical" evidence="6">
    <location>
        <begin position="214"/>
        <end position="235"/>
    </location>
</feature>
<keyword evidence="9" id="KW-1185">Reference proteome</keyword>
<keyword evidence="2 6" id="KW-0812">Transmembrane</keyword>
<dbReference type="Proteomes" id="UP001176521">
    <property type="component" value="Unassembled WGS sequence"/>
</dbReference>
<name>A0AAN6G3T1_9BASI</name>
<dbReference type="PANTHER" id="PTHR11132">
    <property type="entry name" value="SOLUTE CARRIER FAMILY 35"/>
    <property type="match status" value="1"/>
</dbReference>
<evidence type="ECO:0000313" key="8">
    <source>
        <dbReference type="EMBL" id="KAK0518678.1"/>
    </source>
</evidence>
<dbReference type="InterPro" id="IPR037185">
    <property type="entry name" value="EmrE-like"/>
</dbReference>
<gene>
    <name evidence="8" type="ORF">OC842_007717</name>
</gene>
<feature type="compositionally biased region" description="Polar residues" evidence="5">
    <location>
        <begin position="60"/>
        <end position="71"/>
    </location>
</feature>
<organism evidence="8 9">
    <name type="scientific">Tilletia horrida</name>
    <dbReference type="NCBI Taxonomy" id="155126"/>
    <lineage>
        <taxon>Eukaryota</taxon>
        <taxon>Fungi</taxon>
        <taxon>Dikarya</taxon>
        <taxon>Basidiomycota</taxon>
        <taxon>Ustilaginomycotina</taxon>
        <taxon>Exobasidiomycetes</taxon>
        <taxon>Tilletiales</taxon>
        <taxon>Tilletiaceae</taxon>
        <taxon>Tilletia</taxon>
    </lineage>
</organism>
<evidence type="ECO:0000256" key="1">
    <source>
        <dbReference type="ARBA" id="ARBA00004141"/>
    </source>
</evidence>
<feature type="transmembrane region" description="Helical" evidence="6">
    <location>
        <begin position="316"/>
        <end position="334"/>
    </location>
</feature>
<comment type="caution">
    <text evidence="8">The sequence shown here is derived from an EMBL/GenBank/DDBJ whole genome shotgun (WGS) entry which is preliminary data.</text>
</comment>
<evidence type="ECO:0000256" key="3">
    <source>
        <dbReference type="ARBA" id="ARBA00022989"/>
    </source>
</evidence>
<sequence length="742" mass="76218">MLPTPSTQQQQQGSSRTWAAWSASALRGRSASPRSSSSSSSSSKSKAKAKSAGRRSSSGTVSGATPGSTARWTLVTPSPEERERGRRAGGAGAGGAVWLDRAGMLLVATCVLWYLTSAMNANTSQALLKSNSAGHGHGHGHAHAHPSTGALVPPNLDAHAHAHAQAQAQADSGAGAGAGGGAPVAAAEGGEGVAAATASKTPAPAPAPAPAPPIFPYPLTLTLVQFVFVNLGAYLTCSPSLLPARARLGKLIRPSWAQVWSVGQLSVFHVVGHLCSSAAISRVPVSTVQTIKALSPLVTVVAYSSLFNVSYPFKTYFSLLPLTLGVMLACTGFNLSGDDILGFSAALASTLVVVAQNIYSKKLMGGAGGQTEGKMDKMNIMFLSSATSIALLLPSFLFQEVPKMLRGRSAAQPDAPSQIFHVLYLLTANGVSQFAQNLFAFSVLGLVSPVTYSIASLFKRVFVIIVAIVWFGQAVTFLQWIGIAFTFGGLYLYNESKPGKVDEKIQRRERQQHGLLPLPNERELAEADLRAASPPAGAGYTHASYPPSGSTTTTTTVYQDHPPPRQRMLASNLQPIQTGLVPLPPHSHSQSPANSAPGYTVTTNTHAGAGAAAAGRGIPPSRSASPTLFSQQQQQQQHAYGPTVPSPLRRSFTPSQQHAHAHSHSTSHSLSSTDTLPNSAAAAAVADGPVPHASGPGRPVAGAGSVEAGSKGAGAGAGGNGSSSLPTPPDSTTGAPDSESDG</sequence>
<accession>A0AAN6G3T1</accession>
<feature type="compositionally biased region" description="Low complexity" evidence="5">
    <location>
        <begin position="8"/>
        <end position="44"/>
    </location>
</feature>
<feature type="compositionally biased region" description="Low complexity" evidence="5">
    <location>
        <begin position="163"/>
        <end position="173"/>
    </location>
</feature>
<dbReference type="Gene3D" id="1.10.3730.20">
    <property type="match status" value="1"/>
</dbReference>
<evidence type="ECO:0000256" key="6">
    <source>
        <dbReference type="SAM" id="Phobius"/>
    </source>
</evidence>
<comment type="subcellular location">
    <subcellularLocation>
        <location evidence="1">Membrane</location>
        <topology evidence="1">Multi-pass membrane protein</topology>
    </subcellularLocation>
</comment>
<feature type="transmembrane region" description="Helical" evidence="6">
    <location>
        <begin position="380"/>
        <end position="398"/>
    </location>
</feature>
<evidence type="ECO:0000313" key="9">
    <source>
        <dbReference type="Proteomes" id="UP001176521"/>
    </source>
</evidence>
<feature type="transmembrane region" description="Helical" evidence="6">
    <location>
        <begin position="462"/>
        <end position="493"/>
    </location>
</feature>
<feature type="domain" description="Sugar phosphate transporter" evidence="7">
    <location>
        <begin position="214"/>
        <end position="494"/>
    </location>
</feature>